<name>A0A9D3U6N2_9ROSI</name>
<dbReference type="EMBL" id="JAIQCV010000013">
    <property type="protein sequence ID" value="KAH1030881.1"/>
    <property type="molecule type" value="Genomic_DNA"/>
</dbReference>
<proteinExistence type="predicted"/>
<protein>
    <submittedName>
        <fullName evidence="1">Uncharacterized protein</fullName>
    </submittedName>
</protein>
<keyword evidence="2" id="KW-1185">Reference proteome</keyword>
<comment type="caution">
    <text evidence="1">The sequence shown here is derived from an EMBL/GenBank/DDBJ whole genome shotgun (WGS) entry which is preliminary data.</text>
</comment>
<evidence type="ECO:0000313" key="1">
    <source>
        <dbReference type="EMBL" id="KAH1030881.1"/>
    </source>
</evidence>
<sequence length="104" mass="12239">MSYEGCGKQQNFVLEKHSIGWVKLNKDDRVDGKSVESDNKMVADSLLGTRKVGTRKVVLKICNWMKKSWQVQIRILNMCQGRRTWRQMQYLNKLRITQSEFTSK</sequence>
<dbReference type="AlphaFoldDB" id="A0A9D3U6N2"/>
<organism evidence="1 2">
    <name type="scientific">Gossypium stocksii</name>
    <dbReference type="NCBI Taxonomy" id="47602"/>
    <lineage>
        <taxon>Eukaryota</taxon>
        <taxon>Viridiplantae</taxon>
        <taxon>Streptophyta</taxon>
        <taxon>Embryophyta</taxon>
        <taxon>Tracheophyta</taxon>
        <taxon>Spermatophyta</taxon>
        <taxon>Magnoliopsida</taxon>
        <taxon>eudicotyledons</taxon>
        <taxon>Gunneridae</taxon>
        <taxon>Pentapetalae</taxon>
        <taxon>rosids</taxon>
        <taxon>malvids</taxon>
        <taxon>Malvales</taxon>
        <taxon>Malvaceae</taxon>
        <taxon>Malvoideae</taxon>
        <taxon>Gossypium</taxon>
    </lineage>
</organism>
<accession>A0A9D3U6N2</accession>
<dbReference type="Proteomes" id="UP000828251">
    <property type="component" value="Unassembled WGS sequence"/>
</dbReference>
<evidence type="ECO:0000313" key="2">
    <source>
        <dbReference type="Proteomes" id="UP000828251"/>
    </source>
</evidence>
<gene>
    <name evidence="1" type="ORF">J1N35_043055</name>
</gene>
<reference evidence="1 2" key="1">
    <citation type="journal article" date="2021" name="Plant Biotechnol. J.">
        <title>Multi-omics assisted identification of the key and species-specific regulatory components of drought-tolerant mechanisms in Gossypium stocksii.</title>
        <authorList>
            <person name="Yu D."/>
            <person name="Ke L."/>
            <person name="Zhang D."/>
            <person name="Wu Y."/>
            <person name="Sun Y."/>
            <person name="Mei J."/>
            <person name="Sun J."/>
            <person name="Sun Y."/>
        </authorList>
    </citation>
    <scope>NUCLEOTIDE SEQUENCE [LARGE SCALE GENOMIC DNA]</scope>
    <source>
        <strain evidence="2">cv. E1</strain>
        <tissue evidence="1">Leaf</tissue>
    </source>
</reference>